<dbReference type="STRING" id="74649.A0A2P6Q3U0"/>
<dbReference type="InterPro" id="IPR012348">
    <property type="entry name" value="RNR-like"/>
</dbReference>
<comment type="caution">
    <text evidence="2">The sequence shown here is derived from an EMBL/GenBank/DDBJ whole genome shotgun (WGS) entry which is preliminary data.</text>
</comment>
<dbReference type="GO" id="GO:0016491">
    <property type="term" value="F:oxidoreductase activity"/>
    <property type="evidence" value="ECO:0007669"/>
    <property type="project" value="UniProtKB-KW"/>
</dbReference>
<reference evidence="2 3" key="1">
    <citation type="journal article" date="2018" name="Nat. Genet.">
        <title>The Rosa genome provides new insights in the design of modern roses.</title>
        <authorList>
            <person name="Bendahmane M."/>
        </authorList>
    </citation>
    <scope>NUCLEOTIDE SEQUENCE [LARGE SCALE GENOMIC DNA]</scope>
    <source>
        <strain evidence="3">cv. Old Blush</strain>
    </source>
</reference>
<accession>A0A2P6Q3U0</accession>
<feature type="transmembrane region" description="Helical" evidence="1">
    <location>
        <begin position="25"/>
        <end position="49"/>
    </location>
</feature>
<dbReference type="EC" id="1.17.4.-" evidence="2"/>
<sequence>MYNKAEASFWTGTCSFSETKMKISFFHVNFGVFLFVYVGFELGFALLGIERVSEQWWWLSLEFIGIQRKFTEEVDLSQDVQQWEALIDSKKHFISHVLAFLRQGEAKVARPSSVPPVALKVGGGMMKLGPVKTKMPSELRVSFSIPSCSL</sequence>
<dbReference type="Proteomes" id="UP000238479">
    <property type="component" value="Chromosome 5"/>
</dbReference>
<keyword evidence="1" id="KW-0472">Membrane</keyword>
<name>A0A2P6Q3U0_ROSCH</name>
<keyword evidence="3" id="KW-1185">Reference proteome</keyword>
<evidence type="ECO:0000256" key="1">
    <source>
        <dbReference type="SAM" id="Phobius"/>
    </source>
</evidence>
<gene>
    <name evidence="2" type="ORF">RchiOBHm_Chr5g0007381</name>
</gene>
<dbReference type="InterPro" id="IPR009078">
    <property type="entry name" value="Ferritin-like_SF"/>
</dbReference>
<organism evidence="2 3">
    <name type="scientific">Rosa chinensis</name>
    <name type="common">China rose</name>
    <dbReference type="NCBI Taxonomy" id="74649"/>
    <lineage>
        <taxon>Eukaryota</taxon>
        <taxon>Viridiplantae</taxon>
        <taxon>Streptophyta</taxon>
        <taxon>Embryophyta</taxon>
        <taxon>Tracheophyta</taxon>
        <taxon>Spermatophyta</taxon>
        <taxon>Magnoliopsida</taxon>
        <taxon>eudicotyledons</taxon>
        <taxon>Gunneridae</taxon>
        <taxon>Pentapetalae</taxon>
        <taxon>rosids</taxon>
        <taxon>fabids</taxon>
        <taxon>Rosales</taxon>
        <taxon>Rosaceae</taxon>
        <taxon>Rosoideae</taxon>
        <taxon>Rosoideae incertae sedis</taxon>
        <taxon>Rosa</taxon>
    </lineage>
</organism>
<evidence type="ECO:0000313" key="3">
    <source>
        <dbReference type="Proteomes" id="UP000238479"/>
    </source>
</evidence>
<keyword evidence="1" id="KW-0812">Transmembrane</keyword>
<keyword evidence="1" id="KW-1133">Transmembrane helix</keyword>
<proteinExistence type="predicted"/>
<dbReference type="EMBL" id="PDCK01000043">
    <property type="protein sequence ID" value="PRQ28843.1"/>
    <property type="molecule type" value="Genomic_DNA"/>
</dbReference>
<keyword evidence="2" id="KW-0560">Oxidoreductase</keyword>
<dbReference type="SUPFAM" id="SSF47240">
    <property type="entry name" value="Ferritin-like"/>
    <property type="match status" value="1"/>
</dbReference>
<protein>
    <submittedName>
        <fullName evidence="2">Putative oxidoreductase</fullName>
        <ecNumber evidence="2">1.17.4.-</ecNumber>
    </submittedName>
</protein>
<evidence type="ECO:0000313" key="2">
    <source>
        <dbReference type="EMBL" id="PRQ28843.1"/>
    </source>
</evidence>
<dbReference type="AlphaFoldDB" id="A0A2P6Q3U0"/>
<dbReference type="Gene3D" id="1.10.620.20">
    <property type="entry name" value="Ribonucleotide Reductase, subunit A"/>
    <property type="match status" value="1"/>
</dbReference>
<dbReference type="Gramene" id="PRQ28843">
    <property type="protein sequence ID" value="PRQ28843"/>
    <property type="gene ID" value="RchiOBHm_Chr5g0007381"/>
</dbReference>